<evidence type="ECO:0000313" key="3">
    <source>
        <dbReference type="Proteomes" id="UP000231693"/>
    </source>
</evidence>
<sequence length="246" mass="26103">MSADLATVTAALHAQWDHLRSWLDDADLDDAWFDADSVLPGWTVGELVSHLGRSMEALAVCTAVPEGTVPLTFAEYLGSYPDRAAEITAVTRELDGTLAPDRLAGIDRLAAQAFATLDALTPAEAPAPGADPAHGVVQARRGPITLRDMVVSRVVELVVHADDIARSLPGVPGDPVERGALGIVADELLAIVVARGGWSLEVDDARLWVRLAAGRRPYDVDDLARALRPEFTAGSVPDLGRELPVL</sequence>
<gene>
    <name evidence="2" type="ORF">CLV28_2082</name>
</gene>
<dbReference type="OrthoDB" id="8481083at2"/>
<dbReference type="Pfam" id="PF11716">
    <property type="entry name" value="MDMPI_N"/>
    <property type="match status" value="1"/>
</dbReference>
<dbReference type="AlphaFoldDB" id="A0A2M9CE95"/>
<reference evidence="2 3" key="1">
    <citation type="submission" date="2017-11" db="EMBL/GenBank/DDBJ databases">
        <title>Genomic Encyclopedia of Archaeal and Bacterial Type Strains, Phase II (KMG-II): From Individual Species to Whole Genera.</title>
        <authorList>
            <person name="Goeker M."/>
        </authorList>
    </citation>
    <scope>NUCLEOTIDE SEQUENCE [LARGE SCALE GENOMIC DNA]</scope>
    <source>
        <strain evidence="2 3">DSM 25478</strain>
    </source>
</reference>
<dbReference type="InterPro" id="IPR034660">
    <property type="entry name" value="DinB/YfiT-like"/>
</dbReference>
<feature type="domain" description="Mycothiol-dependent maleylpyruvate isomerase metal-binding" evidence="1">
    <location>
        <begin position="12"/>
        <end position="165"/>
    </location>
</feature>
<evidence type="ECO:0000259" key="1">
    <source>
        <dbReference type="Pfam" id="PF11716"/>
    </source>
</evidence>
<dbReference type="EMBL" id="PGFE01000003">
    <property type="protein sequence ID" value="PJJ70251.1"/>
    <property type="molecule type" value="Genomic_DNA"/>
</dbReference>
<organism evidence="2 3">
    <name type="scientific">Sediminihabitans luteus</name>
    <dbReference type="NCBI Taxonomy" id="1138585"/>
    <lineage>
        <taxon>Bacteria</taxon>
        <taxon>Bacillati</taxon>
        <taxon>Actinomycetota</taxon>
        <taxon>Actinomycetes</taxon>
        <taxon>Micrococcales</taxon>
        <taxon>Cellulomonadaceae</taxon>
        <taxon>Sediminihabitans</taxon>
    </lineage>
</organism>
<proteinExistence type="predicted"/>
<name>A0A2M9CE95_9CELL</name>
<dbReference type="GO" id="GO:0046872">
    <property type="term" value="F:metal ion binding"/>
    <property type="evidence" value="ECO:0007669"/>
    <property type="project" value="InterPro"/>
</dbReference>
<dbReference type="Proteomes" id="UP000231693">
    <property type="component" value="Unassembled WGS sequence"/>
</dbReference>
<dbReference type="Gene3D" id="1.20.120.450">
    <property type="entry name" value="dinb family like domain"/>
    <property type="match status" value="1"/>
</dbReference>
<protein>
    <submittedName>
        <fullName evidence="2">Uncharacterized protein (TIGR03083 family)</fullName>
    </submittedName>
</protein>
<dbReference type="SUPFAM" id="SSF109854">
    <property type="entry name" value="DinB/YfiT-like putative metalloenzymes"/>
    <property type="match status" value="1"/>
</dbReference>
<dbReference type="InterPro" id="IPR024344">
    <property type="entry name" value="MDMPI_metal-binding"/>
</dbReference>
<dbReference type="RefSeq" id="WP_100423252.1">
    <property type="nucleotide sequence ID" value="NZ_BOOX01000001.1"/>
</dbReference>
<evidence type="ECO:0000313" key="2">
    <source>
        <dbReference type="EMBL" id="PJJ70251.1"/>
    </source>
</evidence>
<accession>A0A2M9CE95</accession>
<comment type="caution">
    <text evidence="2">The sequence shown here is derived from an EMBL/GenBank/DDBJ whole genome shotgun (WGS) entry which is preliminary data.</text>
</comment>
<keyword evidence="3" id="KW-1185">Reference proteome</keyword>